<dbReference type="InterPro" id="IPR005467">
    <property type="entry name" value="His_kinase_dom"/>
</dbReference>
<keyword evidence="9" id="KW-0902">Two-component regulatory system</keyword>
<keyword evidence="10" id="KW-0472">Membrane</keyword>
<dbReference type="Gene3D" id="1.10.287.130">
    <property type="match status" value="1"/>
</dbReference>
<dbReference type="PROSITE" id="PS50109">
    <property type="entry name" value="HIS_KIN"/>
    <property type="match status" value="1"/>
</dbReference>
<dbReference type="SMART" id="SM00304">
    <property type="entry name" value="HAMP"/>
    <property type="match status" value="1"/>
</dbReference>
<evidence type="ECO:0000256" key="6">
    <source>
        <dbReference type="ARBA" id="ARBA00022692"/>
    </source>
</evidence>
<evidence type="ECO:0000256" key="10">
    <source>
        <dbReference type="ARBA" id="ARBA00023136"/>
    </source>
</evidence>
<evidence type="ECO:0000313" key="14">
    <source>
        <dbReference type="Proteomes" id="UP000620633"/>
    </source>
</evidence>
<dbReference type="SMART" id="SM00388">
    <property type="entry name" value="HisKA"/>
    <property type="match status" value="1"/>
</dbReference>
<dbReference type="CDD" id="cd06225">
    <property type="entry name" value="HAMP"/>
    <property type="match status" value="1"/>
</dbReference>
<dbReference type="PANTHER" id="PTHR45436">
    <property type="entry name" value="SENSOR HISTIDINE KINASE YKOH"/>
    <property type="match status" value="1"/>
</dbReference>
<dbReference type="Pfam" id="PF00672">
    <property type="entry name" value="HAMP"/>
    <property type="match status" value="1"/>
</dbReference>
<evidence type="ECO:0000256" key="5">
    <source>
        <dbReference type="ARBA" id="ARBA00022679"/>
    </source>
</evidence>
<dbReference type="SMART" id="SM00387">
    <property type="entry name" value="HATPase_c"/>
    <property type="match status" value="1"/>
</dbReference>
<dbReference type="InterPro" id="IPR003661">
    <property type="entry name" value="HisK_dim/P_dom"/>
</dbReference>
<proteinExistence type="predicted"/>
<feature type="domain" description="Histidine kinase" evidence="11">
    <location>
        <begin position="224"/>
        <end position="432"/>
    </location>
</feature>
<dbReference type="InterPro" id="IPR036097">
    <property type="entry name" value="HisK_dim/P_sf"/>
</dbReference>
<dbReference type="Gene3D" id="6.10.340.10">
    <property type="match status" value="1"/>
</dbReference>
<dbReference type="InterPro" id="IPR003660">
    <property type="entry name" value="HAMP_dom"/>
</dbReference>
<dbReference type="InterPro" id="IPR036890">
    <property type="entry name" value="HATPase_C_sf"/>
</dbReference>
<reference evidence="14" key="1">
    <citation type="journal article" date="2019" name="Int. J. Syst. Evol. Microbiol.">
        <title>The Global Catalogue of Microorganisms (GCM) 10K type strain sequencing project: providing services to taxonomists for standard genome sequencing and annotation.</title>
        <authorList>
            <consortium name="The Broad Institute Genomics Platform"/>
            <consortium name="The Broad Institute Genome Sequencing Center for Infectious Disease"/>
            <person name="Wu L."/>
            <person name="Ma J."/>
        </authorList>
    </citation>
    <scope>NUCLEOTIDE SEQUENCE [LARGE SCALE GENOMIC DNA]</scope>
    <source>
        <strain evidence="14">JCM 31406</strain>
    </source>
</reference>
<dbReference type="EMBL" id="BMQO01000026">
    <property type="protein sequence ID" value="GGS39828.1"/>
    <property type="molecule type" value="Genomic_DNA"/>
</dbReference>
<organism evidence="13 14">
    <name type="scientific">Deinococcus knuensis</name>
    <dbReference type="NCBI Taxonomy" id="1837380"/>
    <lineage>
        <taxon>Bacteria</taxon>
        <taxon>Thermotogati</taxon>
        <taxon>Deinococcota</taxon>
        <taxon>Deinococci</taxon>
        <taxon>Deinococcales</taxon>
        <taxon>Deinococcaceae</taxon>
        <taxon>Deinococcus</taxon>
    </lineage>
</organism>
<dbReference type="Gene3D" id="3.30.565.10">
    <property type="entry name" value="Histidine kinase-like ATPase, C-terminal domain"/>
    <property type="match status" value="1"/>
</dbReference>
<comment type="catalytic activity">
    <reaction evidence="1">
        <text>ATP + protein L-histidine = ADP + protein N-phospho-L-histidine.</text>
        <dbReference type="EC" id="2.7.13.3"/>
    </reaction>
</comment>
<dbReference type="SUPFAM" id="SSF47384">
    <property type="entry name" value="Homodimeric domain of signal transducing histidine kinase"/>
    <property type="match status" value="1"/>
</dbReference>
<keyword evidence="8" id="KW-1133">Transmembrane helix</keyword>
<dbReference type="SUPFAM" id="SSF55874">
    <property type="entry name" value="ATPase domain of HSP90 chaperone/DNA topoisomerase II/histidine kinase"/>
    <property type="match status" value="1"/>
</dbReference>
<dbReference type="PANTHER" id="PTHR45436:SF5">
    <property type="entry name" value="SENSOR HISTIDINE KINASE TRCS"/>
    <property type="match status" value="1"/>
</dbReference>
<dbReference type="SUPFAM" id="SSF158472">
    <property type="entry name" value="HAMP domain-like"/>
    <property type="match status" value="1"/>
</dbReference>
<dbReference type="EC" id="2.7.13.3" evidence="3"/>
<dbReference type="Pfam" id="PF02518">
    <property type="entry name" value="HATPase_c"/>
    <property type="match status" value="1"/>
</dbReference>
<dbReference type="CDD" id="cd00082">
    <property type="entry name" value="HisKA"/>
    <property type="match status" value="1"/>
</dbReference>
<dbReference type="Proteomes" id="UP000620633">
    <property type="component" value="Unassembled WGS sequence"/>
</dbReference>
<evidence type="ECO:0000256" key="4">
    <source>
        <dbReference type="ARBA" id="ARBA00022553"/>
    </source>
</evidence>
<evidence type="ECO:0000256" key="7">
    <source>
        <dbReference type="ARBA" id="ARBA00022777"/>
    </source>
</evidence>
<protein>
    <recommendedName>
        <fullName evidence="3">histidine kinase</fullName>
        <ecNumber evidence="3">2.7.13.3</ecNumber>
    </recommendedName>
</protein>
<evidence type="ECO:0000256" key="9">
    <source>
        <dbReference type="ARBA" id="ARBA00023012"/>
    </source>
</evidence>
<sequence length="434" mass="46489">MTLRWRLTLSYAALLALTLLTAGFLSYQGIRQTLHANLDTALKAAAITAAHVEARPDIEPTPDAAEVLDMINNQNPIRITIFNADGRVRDRGPSRVGFTPKEGAQTSQHERVFMHPIPGGWVQASQSDAELIASLRRTRWQHALLLPGVLIVSMLIGYSLANRALRPIDQVSAVAARIARSGQPGERVPVVPGTDELAQLTRTINDMLAQLDIQLAHERLFAHASAHELRTPISVIRAAASLALEHDRAPDEYRHALTQIRAVSEDMSDLTDRLLCLARSAHPRHPAPVNLADVALMVTELHATEAGARQVKLTVTAGDAATTGDLNALILAAGNLVQNAVRHAPADSTVQIWSHASDGYAWFTVQDAGPGIPAADITRLLRPFERGTSSPAGAGLGLALVRTVVDAHGGTLDFQTPTAGGLRVTISLPTAVRT</sequence>
<dbReference type="PRINTS" id="PR00344">
    <property type="entry name" value="BCTRLSENSOR"/>
</dbReference>
<dbReference type="CDD" id="cd00075">
    <property type="entry name" value="HATPase"/>
    <property type="match status" value="1"/>
</dbReference>
<evidence type="ECO:0000259" key="11">
    <source>
        <dbReference type="PROSITE" id="PS50109"/>
    </source>
</evidence>
<accession>A0ABQ2SVZ0</accession>
<comment type="subcellular location">
    <subcellularLocation>
        <location evidence="2">Membrane</location>
    </subcellularLocation>
</comment>
<name>A0ABQ2SVZ0_9DEIO</name>
<evidence type="ECO:0000256" key="3">
    <source>
        <dbReference type="ARBA" id="ARBA00012438"/>
    </source>
</evidence>
<dbReference type="RefSeq" id="WP_189103748.1">
    <property type="nucleotide sequence ID" value="NZ_BMQO01000026.1"/>
</dbReference>
<feature type="domain" description="HAMP" evidence="12">
    <location>
        <begin position="162"/>
        <end position="216"/>
    </location>
</feature>
<dbReference type="Pfam" id="PF00512">
    <property type="entry name" value="HisKA"/>
    <property type="match status" value="1"/>
</dbReference>
<dbReference type="GO" id="GO:0016301">
    <property type="term" value="F:kinase activity"/>
    <property type="evidence" value="ECO:0007669"/>
    <property type="project" value="UniProtKB-KW"/>
</dbReference>
<evidence type="ECO:0000256" key="1">
    <source>
        <dbReference type="ARBA" id="ARBA00000085"/>
    </source>
</evidence>
<keyword evidence="14" id="KW-1185">Reference proteome</keyword>
<gene>
    <name evidence="13" type="ORF">GCM10008961_33950</name>
</gene>
<comment type="caution">
    <text evidence="13">The sequence shown here is derived from an EMBL/GenBank/DDBJ whole genome shotgun (WGS) entry which is preliminary data.</text>
</comment>
<keyword evidence="4" id="KW-0597">Phosphoprotein</keyword>
<evidence type="ECO:0000256" key="8">
    <source>
        <dbReference type="ARBA" id="ARBA00022989"/>
    </source>
</evidence>
<keyword evidence="6" id="KW-0812">Transmembrane</keyword>
<dbReference type="PROSITE" id="PS50885">
    <property type="entry name" value="HAMP"/>
    <property type="match status" value="1"/>
</dbReference>
<dbReference type="InterPro" id="IPR003594">
    <property type="entry name" value="HATPase_dom"/>
</dbReference>
<evidence type="ECO:0000313" key="13">
    <source>
        <dbReference type="EMBL" id="GGS39828.1"/>
    </source>
</evidence>
<dbReference type="InterPro" id="IPR004358">
    <property type="entry name" value="Sig_transdc_His_kin-like_C"/>
</dbReference>
<keyword evidence="5" id="KW-0808">Transferase</keyword>
<dbReference type="InterPro" id="IPR050428">
    <property type="entry name" value="TCS_sensor_his_kinase"/>
</dbReference>
<evidence type="ECO:0000256" key="2">
    <source>
        <dbReference type="ARBA" id="ARBA00004370"/>
    </source>
</evidence>
<keyword evidence="7 13" id="KW-0418">Kinase</keyword>
<evidence type="ECO:0000259" key="12">
    <source>
        <dbReference type="PROSITE" id="PS50885"/>
    </source>
</evidence>